<comment type="subcellular location">
    <subcellularLocation>
        <location evidence="2">Membrane</location>
    </subcellularLocation>
</comment>
<dbReference type="EC" id="2.7.13.3" evidence="3"/>
<evidence type="ECO:0000256" key="6">
    <source>
        <dbReference type="ARBA" id="ARBA00022606"/>
    </source>
</evidence>
<dbReference type="PROSITE" id="PS50113">
    <property type="entry name" value="PAC"/>
    <property type="match status" value="2"/>
</dbReference>
<dbReference type="EMBL" id="JAAGBB010000004">
    <property type="protein sequence ID" value="MBR0663519.1"/>
    <property type="molecule type" value="Genomic_DNA"/>
</dbReference>
<keyword evidence="5" id="KW-0597">Phosphoprotein</keyword>
<feature type="domain" description="PAS" evidence="18">
    <location>
        <begin position="507"/>
        <end position="580"/>
    </location>
</feature>
<dbReference type="PROSITE" id="PS50885">
    <property type="entry name" value="HAMP"/>
    <property type="match status" value="1"/>
</dbReference>
<reference evidence="22" key="1">
    <citation type="journal article" date="2021" name="Syst. Appl. Microbiol.">
        <title>Roseomonas hellenica sp. nov., isolated from roots of wild-growing Alkanna tinctoria.</title>
        <authorList>
            <person name="Rat A."/>
            <person name="Naranjo H.D."/>
            <person name="Lebbe L."/>
            <person name="Cnockaert M."/>
            <person name="Krigas N."/>
            <person name="Grigoriadou K."/>
            <person name="Maloupa E."/>
            <person name="Willems A."/>
        </authorList>
    </citation>
    <scope>NUCLEOTIDE SEQUENCE [LARGE SCALE GENOMIC DNA]</scope>
    <source>
        <strain evidence="22">LMG 31523</strain>
    </source>
</reference>
<keyword evidence="14" id="KW-0157">Chromophore</keyword>
<evidence type="ECO:0000259" key="18">
    <source>
        <dbReference type="PROSITE" id="PS50112"/>
    </source>
</evidence>
<keyword evidence="17" id="KW-0472">Membrane</keyword>
<keyword evidence="4" id="KW-0600">Photoreceptor protein</keyword>
<evidence type="ECO:0000256" key="4">
    <source>
        <dbReference type="ARBA" id="ARBA00022543"/>
    </source>
</evidence>
<keyword evidence="22" id="KW-1185">Reference proteome</keyword>
<keyword evidence="9" id="KW-0808">Transferase</keyword>
<evidence type="ECO:0000256" key="15">
    <source>
        <dbReference type="ARBA" id="ARBA00023026"/>
    </source>
</evidence>
<dbReference type="PANTHER" id="PTHR41523">
    <property type="entry name" value="TWO-COMPONENT SYSTEM SENSOR PROTEIN"/>
    <property type="match status" value="1"/>
</dbReference>
<keyword evidence="15" id="KW-0843">Virulence</keyword>
<proteinExistence type="predicted"/>
<evidence type="ECO:0000313" key="21">
    <source>
        <dbReference type="EMBL" id="MBR0663519.1"/>
    </source>
</evidence>
<name>A0ABS5ETB4_9PROT</name>
<evidence type="ECO:0000256" key="2">
    <source>
        <dbReference type="ARBA" id="ARBA00004370"/>
    </source>
</evidence>
<evidence type="ECO:0000256" key="14">
    <source>
        <dbReference type="ARBA" id="ARBA00022991"/>
    </source>
</evidence>
<keyword evidence="10" id="KW-0677">Repeat</keyword>
<evidence type="ECO:0000256" key="9">
    <source>
        <dbReference type="ARBA" id="ARBA00022679"/>
    </source>
</evidence>
<evidence type="ECO:0000256" key="13">
    <source>
        <dbReference type="ARBA" id="ARBA00022840"/>
    </source>
</evidence>
<evidence type="ECO:0000256" key="12">
    <source>
        <dbReference type="ARBA" id="ARBA00022777"/>
    </source>
</evidence>
<organism evidence="21 22">
    <name type="scientific">Plastoroseomonas hellenica</name>
    <dbReference type="NCBI Taxonomy" id="2687306"/>
    <lineage>
        <taxon>Bacteria</taxon>
        <taxon>Pseudomonadati</taxon>
        <taxon>Pseudomonadota</taxon>
        <taxon>Alphaproteobacteria</taxon>
        <taxon>Acetobacterales</taxon>
        <taxon>Acetobacteraceae</taxon>
        <taxon>Plastoroseomonas</taxon>
    </lineage>
</organism>
<dbReference type="PROSITE" id="PS50112">
    <property type="entry name" value="PAS"/>
    <property type="match status" value="1"/>
</dbReference>
<dbReference type="SMART" id="SM00086">
    <property type="entry name" value="PAC"/>
    <property type="match status" value="2"/>
</dbReference>
<keyword evidence="6" id="KW-0716">Sensory transduction</keyword>
<keyword evidence="17" id="KW-1133">Transmembrane helix</keyword>
<dbReference type="SMART" id="SM00091">
    <property type="entry name" value="PAS"/>
    <property type="match status" value="2"/>
</dbReference>
<dbReference type="InterPro" id="IPR013655">
    <property type="entry name" value="PAS_fold_3"/>
</dbReference>
<keyword evidence="17" id="KW-0812">Transmembrane</keyword>
<keyword evidence="11" id="KW-0547">Nucleotide-binding</keyword>
<dbReference type="Pfam" id="PF08447">
    <property type="entry name" value="PAS_3"/>
    <property type="match status" value="1"/>
</dbReference>
<dbReference type="Proteomes" id="UP001196870">
    <property type="component" value="Unassembled WGS sequence"/>
</dbReference>
<feature type="transmembrane region" description="Helical" evidence="17">
    <location>
        <begin position="33"/>
        <end position="53"/>
    </location>
</feature>
<evidence type="ECO:0000256" key="5">
    <source>
        <dbReference type="ARBA" id="ARBA00022553"/>
    </source>
</evidence>
<comment type="caution">
    <text evidence="21">The sequence shown here is derived from an EMBL/GenBank/DDBJ whole genome shotgun (WGS) entry which is preliminary data.</text>
</comment>
<evidence type="ECO:0000256" key="17">
    <source>
        <dbReference type="SAM" id="Phobius"/>
    </source>
</evidence>
<dbReference type="NCBIfam" id="TIGR00229">
    <property type="entry name" value="sensory_box"/>
    <property type="match status" value="1"/>
</dbReference>
<keyword evidence="16" id="KW-0675">Receptor</keyword>
<dbReference type="InterPro" id="IPR003660">
    <property type="entry name" value="HAMP_dom"/>
</dbReference>
<keyword evidence="8" id="KW-0288">FMN</keyword>
<dbReference type="InterPro" id="IPR001610">
    <property type="entry name" value="PAC"/>
</dbReference>
<accession>A0ABS5ETB4</accession>
<evidence type="ECO:0000256" key="10">
    <source>
        <dbReference type="ARBA" id="ARBA00022737"/>
    </source>
</evidence>
<keyword evidence="13" id="KW-0067">ATP-binding</keyword>
<dbReference type="Gene3D" id="3.30.565.10">
    <property type="entry name" value="Histidine kinase-like ATPase, C-terminal domain"/>
    <property type="match status" value="1"/>
</dbReference>
<feature type="domain" description="PAC" evidence="19">
    <location>
        <begin position="582"/>
        <end position="636"/>
    </location>
</feature>
<dbReference type="Gene3D" id="3.30.450.20">
    <property type="entry name" value="PAS domain"/>
    <property type="match status" value="2"/>
</dbReference>
<dbReference type="InterPro" id="IPR011102">
    <property type="entry name" value="Sig_transdc_His_kinase_HWE"/>
</dbReference>
<dbReference type="Pfam" id="PF07536">
    <property type="entry name" value="HWE_HK"/>
    <property type="match status" value="1"/>
</dbReference>
<feature type="domain" description="HAMP" evidence="20">
    <location>
        <begin position="295"/>
        <end position="347"/>
    </location>
</feature>
<keyword evidence="12" id="KW-0418">Kinase</keyword>
<gene>
    <name evidence="21" type="ORF">GXW71_04025</name>
</gene>
<dbReference type="CDD" id="cd18774">
    <property type="entry name" value="PDC2_HK_sensor"/>
    <property type="match status" value="1"/>
</dbReference>
<dbReference type="Pfam" id="PF13188">
    <property type="entry name" value="PAS_8"/>
    <property type="match status" value="1"/>
</dbReference>
<dbReference type="InterPro" id="IPR000014">
    <property type="entry name" value="PAS"/>
</dbReference>
<dbReference type="InterPro" id="IPR035965">
    <property type="entry name" value="PAS-like_dom_sf"/>
</dbReference>
<dbReference type="SMART" id="SM00911">
    <property type="entry name" value="HWE_HK"/>
    <property type="match status" value="1"/>
</dbReference>
<protein>
    <recommendedName>
        <fullName evidence="3">histidine kinase</fullName>
        <ecNumber evidence="3">2.7.13.3</ecNumber>
    </recommendedName>
</protein>
<evidence type="ECO:0000256" key="16">
    <source>
        <dbReference type="ARBA" id="ARBA00023170"/>
    </source>
</evidence>
<evidence type="ECO:0000256" key="3">
    <source>
        <dbReference type="ARBA" id="ARBA00012438"/>
    </source>
</evidence>
<evidence type="ECO:0000256" key="8">
    <source>
        <dbReference type="ARBA" id="ARBA00022643"/>
    </source>
</evidence>
<dbReference type="InterPro" id="IPR036890">
    <property type="entry name" value="HATPase_C_sf"/>
</dbReference>
<evidence type="ECO:0000256" key="7">
    <source>
        <dbReference type="ARBA" id="ARBA00022630"/>
    </source>
</evidence>
<evidence type="ECO:0000259" key="19">
    <source>
        <dbReference type="PROSITE" id="PS50113"/>
    </source>
</evidence>
<comment type="catalytic activity">
    <reaction evidence="1">
        <text>ATP + protein L-histidine = ADP + protein N-phospho-L-histidine.</text>
        <dbReference type="EC" id="2.7.13.3"/>
    </reaction>
</comment>
<dbReference type="PANTHER" id="PTHR41523:SF8">
    <property type="entry name" value="ETHYLENE RESPONSE SENSOR PROTEIN"/>
    <property type="match status" value="1"/>
</dbReference>
<evidence type="ECO:0000256" key="11">
    <source>
        <dbReference type="ARBA" id="ARBA00022741"/>
    </source>
</evidence>
<dbReference type="InterPro" id="IPR000700">
    <property type="entry name" value="PAS-assoc_C"/>
</dbReference>
<feature type="domain" description="PAC" evidence="19">
    <location>
        <begin position="432"/>
        <end position="485"/>
    </location>
</feature>
<keyword evidence="7" id="KW-0285">Flavoprotein</keyword>
<dbReference type="CDD" id="cd00130">
    <property type="entry name" value="PAS"/>
    <property type="match status" value="2"/>
</dbReference>
<evidence type="ECO:0000313" key="22">
    <source>
        <dbReference type="Proteomes" id="UP001196870"/>
    </source>
</evidence>
<evidence type="ECO:0000259" key="20">
    <source>
        <dbReference type="PROSITE" id="PS50885"/>
    </source>
</evidence>
<sequence length="851" mass="89655">MDGFREFQAGGEVSAPAVPGQAEAARRGIRSRLAVLVLVLLLPVWSFAGLVAWRMAEAERAAISRDGTEAARAVAAAVERDLTALSAALTALGTAAPGAVRDPQALRAQAEALGALMGVGFSMEPANPRAVPGSVTVGRFEIDSGTGAGRVPLILALPGSGGQQLVLHSDAIGVWSAALGRVALPPGWVADVADGEGRILARVPNPERFVGQFVHPETRFVLGAATSGWRRGLSREGAPVDVAWRRIAATGWTVMVGVPAEAVDGAFARALWPVLAGGGLFALLVPLTISIWGARRIVRPLSALERSATALGVRGATVPLPRSDIREIDAVCRAIAAAAAERDEREAAREASEARLLSVLDHLTVGVALTDAGSGRLLFINRRMVEILGQPIPIGSVLADRAEEWPAYTAEGRRLATEERPLARAIRTERPANADYRLRRADGKMVWLRVAAVPMRERPEAPPNAIASVLVDVGDEYAAAQALGEQVEAEAAARREAMAAAAALAASEERFRRFAEASPDAVWIQSPAARTAIYVSPAAAQLSGLPLAQLVADPGAWMAQVAPEDREKLQQAMVAAAAGRSSEIEYRMRRADGVTIWLRDAAFPIRDTTRTPSPLRIGRLARDVTSQKEAETRQALLIAELNHRVKNTLATVLSIAQQTARGNADPDGGLAAFLPVFRARIQALARGHDLLTASTWQGAQLDALAEAVLSPWRAGQVPRIALDGPALWLGPRQALALALALHELATNAAKHGALSPESTGQAELTWRIAAEGRAEMCWRESGGPPVTPPRHEGFGSRLLGRGLAAELGRGASVVLRYQVDGLVAALEFPIAAAAGEDAAGMDAVGKEKSES</sequence>
<dbReference type="SUPFAM" id="SSF55785">
    <property type="entry name" value="PYP-like sensor domain (PAS domain)"/>
    <property type="match status" value="2"/>
</dbReference>
<evidence type="ECO:0000256" key="1">
    <source>
        <dbReference type="ARBA" id="ARBA00000085"/>
    </source>
</evidence>
<dbReference type="RefSeq" id="WP_211851117.1">
    <property type="nucleotide sequence ID" value="NZ_JAAGBB010000004.1"/>
</dbReference>